<keyword evidence="5 9" id="KW-0227">DNA damage</keyword>
<dbReference type="Gene3D" id="3.40.50.300">
    <property type="entry name" value="P-loop containing nucleotide triphosphate hydrolases"/>
    <property type="match status" value="2"/>
</dbReference>
<keyword evidence="6" id="KW-0067">ATP-binding</keyword>
<comment type="similarity">
    <text evidence="2 9">Belongs to the RecN family.</text>
</comment>
<dbReference type="SUPFAM" id="SSF52540">
    <property type="entry name" value="P-loop containing nucleoside triphosphate hydrolases"/>
    <property type="match status" value="2"/>
</dbReference>
<evidence type="ECO:0000256" key="2">
    <source>
        <dbReference type="ARBA" id="ARBA00009441"/>
    </source>
</evidence>
<gene>
    <name evidence="12" type="primary">recN</name>
    <name evidence="12" type="ORF">ACFSQW_03490</name>
</gene>
<evidence type="ECO:0000256" key="8">
    <source>
        <dbReference type="ARBA" id="ARBA00033408"/>
    </source>
</evidence>
<evidence type="ECO:0000256" key="1">
    <source>
        <dbReference type="ARBA" id="ARBA00003618"/>
    </source>
</evidence>
<evidence type="ECO:0000256" key="6">
    <source>
        <dbReference type="ARBA" id="ARBA00022840"/>
    </source>
</evidence>
<dbReference type="PIRSF" id="PIRSF003128">
    <property type="entry name" value="RecN"/>
    <property type="match status" value="1"/>
</dbReference>
<feature type="domain" description="RecF/RecN/SMC N-terminal" evidence="11">
    <location>
        <begin position="2"/>
        <end position="511"/>
    </location>
</feature>
<keyword evidence="13" id="KW-1185">Reference proteome</keyword>
<evidence type="ECO:0000313" key="12">
    <source>
        <dbReference type="EMBL" id="MFD2553438.1"/>
    </source>
</evidence>
<feature type="coiled-coil region" evidence="10">
    <location>
        <begin position="261"/>
        <end position="302"/>
    </location>
</feature>
<evidence type="ECO:0000256" key="9">
    <source>
        <dbReference type="PIRNR" id="PIRNR003128"/>
    </source>
</evidence>
<comment type="function">
    <text evidence="1 9">May be involved in recombinational repair of damaged DNA.</text>
</comment>
<evidence type="ECO:0000259" key="11">
    <source>
        <dbReference type="Pfam" id="PF02463"/>
    </source>
</evidence>
<evidence type="ECO:0000256" key="4">
    <source>
        <dbReference type="ARBA" id="ARBA00022741"/>
    </source>
</evidence>
<sequence length="553" mass="62235">MLVRLLIKNYALIDSLDISFDKGLNIITGETGAGKSILMGALGLILGSRVEGRPFFSEERKCVIEGYFNISAYGLEPFFEEEDLDYEAETIIRREILLDGKSRAFVNDSPVTLATLKGLGEKLIDIHSQHATLQINTEDFQLFVLDSLAENEERLVSFKEELKELRNLDRQLKTVREELDSANAEADYNQFLFDELERVNVQLDEVKGLEDEQQQLEHAEEIKRGLNAASYSLSEGEANVISLLKESVGQVQHVTRYLSGVEGLTERMQSALIELKDIAEELVTQENAVNLDEQRLDEVNNRLSEIYVLQKKHRVDSENELVQIRQQLETKLQMVLNQDQLVEELAHKQKEQMQKVLQLGRDIHERRKSIIPRVEMEVQQTLSAVGMPNAQLKIDLQLLDGDRMSVKGLDVIQFLFSANKGQAMQAIHKVASGGELSRVMLAIKSLVAKSSALPTIIFDEIDTGISGEVALRVGEVMDRLADHMQVLAISHLPQIASKGKAHFKVYKEDRGDKTQSNIQLLNNDERVMEIAQMLSGTNPGEAAIQHARELLNA</sequence>
<proteinExistence type="inferred from homology"/>
<comment type="caution">
    <text evidence="12">The sequence shown here is derived from an EMBL/GenBank/DDBJ whole genome shotgun (WGS) entry which is preliminary data.</text>
</comment>
<keyword evidence="10" id="KW-0175">Coiled coil</keyword>
<evidence type="ECO:0000313" key="13">
    <source>
        <dbReference type="Proteomes" id="UP001597440"/>
    </source>
</evidence>
<evidence type="ECO:0000256" key="7">
    <source>
        <dbReference type="ARBA" id="ARBA00023204"/>
    </source>
</evidence>
<feature type="coiled-coil region" evidence="10">
    <location>
        <begin position="148"/>
        <end position="229"/>
    </location>
</feature>
<dbReference type="NCBIfam" id="TIGR00634">
    <property type="entry name" value="recN"/>
    <property type="match status" value="1"/>
</dbReference>
<dbReference type="Pfam" id="PF02463">
    <property type="entry name" value="SMC_N"/>
    <property type="match status" value="1"/>
</dbReference>
<dbReference type="InterPro" id="IPR004604">
    <property type="entry name" value="DNA_recomb/repair_RecN"/>
</dbReference>
<protein>
    <recommendedName>
        <fullName evidence="3 9">DNA repair protein RecN</fullName>
    </recommendedName>
    <alternativeName>
        <fullName evidence="8 9">Recombination protein N</fullName>
    </alternativeName>
</protein>
<reference evidence="13" key="1">
    <citation type="journal article" date="2019" name="Int. J. Syst. Evol. Microbiol.">
        <title>The Global Catalogue of Microorganisms (GCM) 10K type strain sequencing project: providing services to taxonomists for standard genome sequencing and annotation.</title>
        <authorList>
            <consortium name="The Broad Institute Genomics Platform"/>
            <consortium name="The Broad Institute Genome Sequencing Center for Infectious Disease"/>
            <person name="Wu L."/>
            <person name="Ma J."/>
        </authorList>
    </citation>
    <scope>NUCLEOTIDE SEQUENCE [LARGE SCALE GENOMIC DNA]</scope>
    <source>
        <strain evidence="13">KCTC 52298</strain>
    </source>
</reference>
<keyword evidence="7 9" id="KW-0234">DNA repair</keyword>
<evidence type="ECO:0000256" key="5">
    <source>
        <dbReference type="ARBA" id="ARBA00022763"/>
    </source>
</evidence>
<accession>A0ABW5KZF0</accession>
<evidence type="ECO:0000256" key="10">
    <source>
        <dbReference type="SAM" id="Coils"/>
    </source>
</evidence>
<evidence type="ECO:0000256" key="3">
    <source>
        <dbReference type="ARBA" id="ARBA00021315"/>
    </source>
</evidence>
<dbReference type="PANTHER" id="PTHR11059:SF0">
    <property type="entry name" value="DNA REPAIR PROTEIN RECN"/>
    <property type="match status" value="1"/>
</dbReference>
<dbReference type="RefSeq" id="WP_210355202.1">
    <property type="nucleotide sequence ID" value="NZ_JAEQMU010000004.1"/>
</dbReference>
<dbReference type="PANTHER" id="PTHR11059">
    <property type="entry name" value="DNA REPAIR PROTEIN RECN"/>
    <property type="match status" value="1"/>
</dbReference>
<organism evidence="12 13">
    <name type="scientific">Sphingobacterium tabacisoli</name>
    <dbReference type="NCBI Taxonomy" id="2044855"/>
    <lineage>
        <taxon>Bacteria</taxon>
        <taxon>Pseudomonadati</taxon>
        <taxon>Bacteroidota</taxon>
        <taxon>Sphingobacteriia</taxon>
        <taxon>Sphingobacteriales</taxon>
        <taxon>Sphingobacteriaceae</taxon>
        <taxon>Sphingobacterium</taxon>
    </lineage>
</organism>
<dbReference type="InterPro" id="IPR027417">
    <property type="entry name" value="P-loop_NTPase"/>
</dbReference>
<keyword evidence="4" id="KW-0547">Nucleotide-binding</keyword>
<name>A0ABW5KZF0_9SPHI</name>
<dbReference type="InterPro" id="IPR003395">
    <property type="entry name" value="RecF/RecN/SMC_N"/>
</dbReference>
<dbReference type="Proteomes" id="UP001597440">
    <property type="component" value="Unassembled WGS sequence"/>
</dbReference>
<dbReference type="EMBL" id="JBHULD010000004">
    <property type="protein sequence ID" value="MFD2553438.1"/>
    <property type="molecule type" value="Genomic_DNA"/>
</dbReference>
<dbReference type="CDD" id="cd03241">
    <property type="entry name" value="ABC_RecN"/>
    <property type="match status" value="2"/>
</dbReference>